<proteinExistence type="predicted"/>
<reference evidence="1" key="1">
    <citation type="submission" date="2020-06" db="EMBL/GenBank/DDBJ databases">
        <authorList>
            <person name="Li T."/>
            <person name="Hu X."/>
            <person name="Zhang T."/>
            <person name="Song X."/>
            <person name="Zhang H."/>
            <person name="Dai N."/>
            <person name="Sheng W."/>
            <person name="Hou X."/>
            <person name="Wei L."/>
        </authorList>
    </citation>
    <scope>NUCLEOTIDE SEQUENCE</scope>
    <source>
        <strain evidence="1">3651</strain>
        <tissue evidence="1">Leaf</tissue>
    </source>
</reference>
<organism evidence="1 2">
    <name type="scientific">Sesamum alatum</name>
    <dbReference type="NCBI Taxonomy" id="300844"/>
    <lineage>
        <taxon>Eukaryota</taxon>
        <taxon>Viridiplantae</taxon>
        <taxon>Streptophyta</taxon>
        <taxon>Embryophyta</taxon>
        <taxon>Tracheophyta</taxon>
        <taxon>Spermatophyta</taxon>
        <taxon>Magnoliopsida</taxon>
        <taxon>eudicotyledons</taxon>
        <taxon>Gunneridae</taxon>
        <taxon>Pentapetalae</taxon>
        <taxon>asterids</taxon>
        <taxon>lamiids</taxon>
        <taxon>Lamiales</taxon>
        <taxon>Pedaliaceae</taxon>
        <taxon>Sesamum</taxon>
    </lineage>
</organism>
<name>A0AAE1Y3B4_9LAMI</name>
<evidence type="ECO:0000313" key="2">
    <source>
        <dbReference type="Proteomes" id="UP001293254"/>
    </source>
</evidence>
<dbReference type="EMBL" id="JACGWO010000007">
    <property type="protein sequence ID" value="KAK4422950.1"/>
    <property type="molecule type" value="Genomic_DNA"/>
</dbReference>
<dbReference type="Proteomes" id="UP001293254">
    <property type="component" value="Unassembled WGS sequence"/>
</dbReference>
<dbReference type="AlphaFoldDB" id="A0AAE1Y3B4"/>
<accession>A0AAE1Y3B4</accession>
<reference evidence="1" key="2">
    <citation type="journal article" date="2024" name="Plant">
        <title>Genomic evolution and insights into agronomic trait innovations of Sesamum species.</title>
        <authorList>
            <person name="Miao H."/>
            <person name="Wang L."/>
            <person name="Qu L."/>
            <person name="Liu H."/>
            <person name="Sun Y."/>
            <person name="Le M."/>
            <person name="Wang Q."/>
            <person name="Wei S."/>
            <person name="Zheng Y."/>
            <person name="Lin W."/>
            <person name="Duan Y."/>
            <person name="Cao H."/>
            <person name="Xiong S."/>
            <person name="Wang X."/>
            <person name="Wei L."/>
            <person name="Li C."/>
            <person name="Ma Q."/>
            <person name="Ju M."/>
            <person name="Zhao R."/>
            <person name="Li G."/>
            <person name="Mu C."/>
            <person name="Tian Q."/>
            <person name="Mei H."/>
            <person name="Zhang T."/>
            <person name="Gao T."/>
            <person name="Zhang H."/>
        </authorList>
    </citation>
    <scope>NUCLEOTIDE SEQUENCE</scope>
    <source>
        <strain evidence="1">3651</strain>
    </source>
</reference>
<comment type="caution">
    <text evidence="1">The sequence shown here is derived from an EMBL/GenBank/DDBJ whole genome shotgun (WGS) entry which is preliminary data.</text>
</comment>
<protein>
    <submittedName>
        <fullName evidence="1">Uncharacterized protein</fullName>
    </submittedName>
</protein>
<keyword evidence="2" id="KW-1185">Reference proteome</keyword>
<evidence type="ECO:0000313" key="1">
    <source>
        <dbReference type="EMBL" id="KAK4422950.1"/>
    </source>
</evidence>
<gene>
    <name evidence="1" type="ORF">Salat_1877600</name>
</gene>
<sequence length="147" mass="16373">MEDEDAGIPMSDEAWDADMEQFRVCLVGSLLTAKVYNFEGVPPHQRDDKFSEGGGLCRANPMVPQPRAYSVIPSRRTKDIFGVFINHSMETRGSSKIEKTRQQAHGGEGLLSSLTVSDHIWVSVLVQFVARPKVGGRIAQERSQDQR</sequence>